<organism evidence="2 3">
    <name type="scientific">Monilinia fructicola</name>
    <name type="common">Brown rot fungus</name>
    <name type="synonym">Ciboria fructicola</name>
    <dbReference type="NCBI Taxonomy" id="38448"/>
    <lineage>
        <taxon>Eukaryota</taxon>
        <taxon>Fungi</taxon>
        <taxon>Dikarya</taxon>
        <taxon>Ascomycota</taxon>
        <taxon>Pezizomycotina</taxon>
        <taxon>Leotiomycetes</taxon>
        <taxon>Helotiales</taxon>
        <taxon>Sclerotiniaceae</taxon>
        <taxon>Monilinia</taxon>
    </lineage>
</organism>
<feature type="compositionally biased region" description="Acidic residues" evidence="1">
    <location>
        <begin position="87"/>
        <end position="96"/>
    </location>
</feature>
<feature type="compositionally biased region" description="Basic and acidic residues" evidence="1">
    <location>
        <begin position="53"/>
        <end position="68"/>
    </location>
</feature>
<evidence type="ECO:0000313" key="3">
    <source>
        <dbReference type="Proteomes" id="UP000322873"/>
    </source>
</evidence>
<name>A0A5M9JRQ1_MONFR</name>
<feature type="region of interest" description="Disordered" evidence="1">
    <location>
        <begin position="37"/>
        <end position="125"/>
    </location>
</feature>
<accession>A0A5M9JRQ1</accession>
<dbReference type="EMBL" id="VICG01000006">
    <property type="protein sequence ID" value="KAA8571310.1"/>
    <property type="molecule type" value="Genomic_DNA"/>
</dbReference>
<protein>
    <submittedName>
        <fullName evidence="2">Uncharacterized protein</fullName>
    </submittedName>
</protein>
<evidence type="ECO:0000256" key="1">
    <source>
        <dbReference type="SAM" id="MobiDB-lite"/>
    </source>
</evidence>
<feature type="compositionally biased region" description="Basic and acidic residues" evidence="1">
    <location>
        <begin position="100"/>
        <end position="125"/>
    </location>
</feature>
<dbReference type="Proteomes" id="UP000322873">
    <property type="component" value="Unassembled WGS sequence"/>
</dbReference>
<evidence type="ECO:0000313" key="2">
    <source>
        <dbReference type="EMBL" id="KAA8571310.1"/>
    </source>
</evidence>
<comment type="caution">
    <text evidence="2">The sequence shown here is derived from an EMBL/GenBank/DDBJ whole genome shotgun (WGS) entry which is preliminary data.</text>
</comment>
<keyword evidence="3" id="KW-1185">Reference proteome</keyword>
<gene>
    <name evidence="2" type="ORF">EYC84_000630</name>
</gene>
<proteinExistence type="predicted"/>
<reference evidence="2 3" key="1">
    <citation type="submission" date="2019-06" db="EMBL/GenBank/DDBJ databases">
        <title>Genome Sequence of the Brown Rot Fungal Pathogen Monilinia fructicola.</title>
        <authorList>
            <person name="De Miccolis Angelini R.M."/>
            <person name="Landi L."/>
            <person name="Abate D."/>
            <person name="Pollastro S."/>
            <person name="Romanazzi G."/>
            <person name="Faretra F."/>
        </authorList>
    </citation>
    <scope>NUCLEOTIDE SEQUENCE [LARGE SCALE GENOMIC DNA]</scope>
    <source>
        <strain evidence="2 3">Mfrc123</strain>
    </source>
</reference>
<dbReference type="AlphaFoldDB" id="A0A5M9JRQ1"/>
<sequence>MWGMEKTGKRNKSTVNEWMENMRSVSKQMENTLPEKAGMEKSWQGSVVDGQADGERPNEETINGEKLDAQVTNDEVIDGQVAGGELPGEENLEEAGGEASIKEDGREAIREKVDGAGGDRERESRERILQRLEVKSKKATEVTKAVDNRSKAV</sequence>